<gene>
    <name evidence="17" type="ORF">POPTR_008G054300</name>
</gene>
<dbReference type="Pfam" id="PF12678">
    <property type="entry name" value="zf-rbx1"/>
    <property type="match status" value="1"/>
</dbReference>
<evidence type="ECO:0000313" key="18">
    <source>
        <dbReference type="Proteomes" id="UP000006729"/>
    </source>
</evidence>
<dbReference type="UniPathway" id="UPA00143"/>
<dbReference type="InterPro" id="IPR001841">
    <property type="entry name" value="Znf_RING"/>
</dbReference>
<keyword evidence="18" id="KW-1185">Reference proteome</keyword>
<dbReference type="PANTHER" id="PTHR46913">
    <property type="entry name" value="RING-H2 FINGER PROTEIN ATL16"/>
    <property type="match status" value="1"/>
</dbReference>
<keyword evidence="7" id="KW-0479">Metal-binding</keyword>
<evidence type="ECO:0000256" key="12">
    <source>
        <dbReference type="ARBA" id="ARBA00023136"/>
    </source>
</evidence>
<evidence type="ECO:0000313" key="17">
    <source>
        <dbReference type="EMBL" id="PNT22903.1"/>
    </source>
</evidence>
<evidence type="ECO:0000259" key="16">
    <source>
        <dbReference type="PROSITE" id="PS50089"/>
    </source>
</evidence>
<evidence type="ECO:0000256" key="9">
    <source>
        <dbReference type="ARBA" id="ARBA00022786"/>
    </source>
</evidence>
<evidence type="ECO:0000256" key="8">
    <source>
        <dbReference type="ARBA" id="ARBA00022771"/>
    </source>
</evidence>
<dbReference type="GO" id="GO:0061630">
    <property type="term" value="F:ubiquitin protein ligase activity"/>
    <property type="evidence" value="ECO:0007669"/>
    <property type="project" value="UniProtKB-EC"/>
</dbReference>
<dbReference type="AlphaFoldDB" id="A0A2K1ZC96"/>
<sequence length="95" mass="10406">MEDNSPHLFGLSPLTIAIIGIIAASAGLLIYHFIVVSPECLHTFHACCIDMWLFSHSNCPLCRADMGVSEPAHHQSESDTFRLPGSGIKVPYNRV</sequence>
<keyword evidence="8 14" id="KW-0863">Zinc-finger</keyword>
<dbReference type="GO" id="GO:0016567">
    <property type="term" value="P:protein ubiquitination"/>
    <property type="evidence" value="ECO:0007669"/>
    <property type="project" value="UniProtKB-UniPathway"/>
</dbReference>
<evidence type="ECO:0000256" key="15">
    <source>
        <dbReference type="SAM" id="Phobius"/>
    </source>
</evidence>
<dbReference type="EC" id="2.3.2.27" evidence="4"/>
<keyword evidence="11 15" id="KW-1133">Transmembrane helix</keyword>
<evidence type="ECO:0000256" key="7">
    <source>
        <dbReference type="ARBA" id="ARBA00022723"/>
    </source>
</evidence>
<comment type="subcellular location">
    <subcellularLocation>
        <location evidence="2">Membrane</location>
        <topology evidence="2">Single-pass membrane protein</topology>
    </subcellularLocation>
</comment>
<keyword evidence="6 15" id="KW-0812">Transmembrane</keyword>
<keyword evidence="10" id="KW-0862">Zinc</keyword>
<evidence type="ECO:0000256" key="10">
    <source>
        <dbReference type="ARBA" id="ARBA00022833"/>
    </source>
</evidence>
<dbReference type="GO" id="GO:0016020">
    <property type="term" value="C:membrane"/>
    <property type="evidence" value="ECO:0007669"/>
    <property type="project" value="UniProtKB-SubCell"/>
</dbReference>
<keyword evidence="12 15" id="KW-0472">Membrane</keyword>
<dbReference type="InterPro" id="IPR044600">
    <property type="entry name" value="ATL1/ATL16-like"/>
</dbReference>
<evidence type="ECO:0000256" key="13">
    <source>
        <dbReference type="ARBA" id="ARBA00024209"/>
    </source>
</evidence>
<dbReference type="STRING" id="3694.A0A2K1ZC96"/>
<dbReference type="Proteomes" id="UP000006729">
    <property type="component" value="Chromosome 8"/>
</dbReference>
<dbReference type="InterPro" id="IPR024766">
    <property type="entry name" value="Znf_RING_H2"/>
</dbReference>
<proteinExistence type="inferred from homology"/>
<feature type="domain" description="RING-type" evidence="16">
    <location>
        <begin position="39"/>
        <end position="63"/>
    </location>
</feature>
<name>A0A2K1ZC96_POPTR</name>
<comment type="similarity">
    <text evidence="13">Belongs to the RING-type zinc finger family. ATL subfamily.</text>
</comment>
<dbReference type="PANTHER" id="PTHR46913:SF1">
    <property type="entry name" value="RING-H2 FINGER PROTEIN ATL16"/>
    <property type="match status" value="1"/>
</dbReference>
<dbReference type="Gene3D" id="3.30.40.10">
    <property type="entry name" value="Zinc/RING finger domain, C3HC4 (zinc finger)"/>
    <property type="match status" value="1"/>
</dbReference>
<dbReference type="InterPro" id="IPR013083">
    <property type="entry name" value="Znf_RING/FYVE/PHD"/>
</dbReference>
<evidence type="ECO:0000256" key="4">
    <source>
        <dbReference type="ARBA" id="ARBA00012483"/>
    </source>
</evidence>
<evidence type="ECO:0000256" key="11">
    <source>
        <dbReference type="ARBA" id="ARBA00022989"/>
    </source>
</evidence>
<protein>
    <recommendedName>
        <fullName evidence="4">RING-type E3 ubiquitin transferase</fullName>
        <ecNumber evidence="4">2.3.2.27</ecNumber>
    </recommendedName>
</protein>
<keyword evidence="9" id="KW-0833">Ubl conjugation pathway</keyword>
<dbReference type="EMBL" id="CM009297">
    <property type="protein sequence ID" value="PNT22903.1"/>
    <property type="molecule type" value="Genomic_DNA"/>
</dbReference>
<evidence type="ECO:0000256" key="2">
    <source>
        <dbReference type="ARBA" id="ARBA00004167"/>
    </source>
</evidence>
<dbReference type="GO" id="GO:0008270">
    <property type="term" value="F:zinc ion binding"/>
    <property type="evidence" value="ECO:0007669"/>
    <property type="project" value="UniProtKB-KW"/>
</dbReference>
<evidence type="ECO:0000256" key="5">
    <source>
        <dbReference type="ARBA" id="ARBA00022679"/>
    </source>
</evidence>
<evidence type="ECO:0000256" key="14">
    <source>
        <dbReference type="PROSITE-ProRule" id="PRU00175"/>
    </source>
</evidence>
<dbReference type="PROSITE" id="PS50089">
    <property type="entry name" value="ZF_RING_2"/>
    <property type="match status" value="1"/>
</dbReference>
<reference evidence="17 18" key="1">
    <citation type="journal article" date="2006" name="Science">
        <title>The genome of black cottonwood, Populus trichocarpa (Torr. &amp; Gray).</title>
        <authorList>
            <person name="Tuskan G.A."/>
            <person name="Difazio S."/>
            <person name="Jansson S."/>
            <person name="Bohlmann J."/>
            <person name="Grigoriev I."/>
            <person name="Hellsten U."/>
            <person name="Putnam N."/>
            <person name="Ralph S."/>
            <person name="Rombauts S."/>
            <person name="Salamov A."/>
            <person name="Schein J."/>
            <person name="Sterck L."/>
            <person name="Aerts A."/>
            <person name="Bhalerao R.R."/>
            <person name="Bhalerao R.P."/>
            <person name="Blaudez D."/>
            <person name="Boerjan W."/>
            <person name="Brun A."/>
            <person name="Brunner A."/>
            <person name="Busov V."/>
            <person name="Campbell M."/>
            <person name="Carlson J."/>
            <person name="Chalot M."/>
            <person name="Chapman J."/>
            <person name="Chen G.L."/>
            <person name="Cooper D."/>
            <person name="Coutinho P.M."/>
            <person name="Couturier J."/>
            <person name="Covert S."/>
            <person name="Cronk Q."/>
            <person name="Cunningham R."/>
            <person name="Davis J."/>
            <person name="Degroeve S."/>
            <person name="Dejardin A."/>
            <person name="Depamphilis C."/>
            <person name="Detter J."/>
            <person name="Dirks B."/>
            <person name="Dubchak I."/>
            <person name="Duplessis S."/>
            <person name="Ehlting J."/>
            <person name="Ellis B."/>
            <person name="Gendler K."/>
            <person name="Goodstein D."/>
            <person name="Gribskov M."/>
            <person name="Grimwood J."/>
            <person name="Groover A."/>
            <person name="Gunter L."/>
            <person name="Hamberger B."/>
            <person name="Heinze B."/>
            <person name="Helariutta Y."/>
            <person name="Henrissat B."/>
            <person name="Holligan D."/>
            <person name="Holt R."/>
            <person name="Huang W."/>
            <person name="Islam-Faridi N."/>
            <person name="Jones S."/>
            <person name="Jones-Rhoades M."/>
            <person name="Jorgensen R."/>
            <person name="Joshi C."/>
            <person name="Kangasjarvi J."/>
            <person name="Karlsson J."/>
            <person name="Kelleher C."/>
            <person name="Kirkpatrick R."/>
            <person name="Kirst M."/>
            <person name="Kohler A."/>
            <person name="Kalluri U."/>
            <person name="Larimer F."/>
            <person name="Leebens-Mack J."/>
            <person name="Leple J.C."/>
            <person name="Locascio P."/>
            <person name="Lou Y."/>
            <person name="Lucas S."/>
            <person name="Martin F."/>
            <person name="Montanini B."/>
            <person name="Napoli C."/>
            <person name="Nelson D.R."/>
            <person name="Nelson C."/>
            <person name="Nieminen K."/>
            <person name="Nilsson O."/>
            <person name="Pereda V."/>
            <person name="Peter G."/>
            <person name="Philippe R."/>
            <person name="Pilate G."/>
            <person name="Poliakov A."/>
            <person name="Razumovskaya J."/>
            <person name="Richardson P."/>
            <person name="Rinaldi C."/>
            <person name="Ritland K."/>
            <person name="Rouze P."/>
            <person name="Ryaboy D."/>
            <person name="Schmutz J."/>
            <person name="Schrader J."/>
            <person name="Segerman B."/>
            <person name="Shin H."/>
            <person name="Siddiqui A."/>
            <person name="Sterky F."/>
            <person name="Terry A."/>
            <person name="Tsai C.J."/>
            <person name="Uberbacher E."/>
            <person name="Unneberg P."/>
            <person name="Vahala J."/>
            <person name="Wall K."/>
            <person name="Wessler S."/>
            <person name="Yang G."/>
            <person name="Yin T."/>
            <person name="Douglas C."/>
            <person name="Marra M."/>
            <person name="Sandberg G."/>
            <person name="Van de Peer Y."/>
            <person name="Rokhsar D."/>
        </authorList>
    </citation>
    <scope>NUCLEOTIDE SEQUENCE [LARGE SCALE GENOMIC DNA]</scope>
    <source>
        <strain evidence="18">cv. Nisqually</strain>
    </source>
</reference>
<dbReference type="InParanoid" id="A0A2K1ZC96"/>
<organism evidence="17 18">
    <name type="scientific">Populus trichocarpa</name>
    <name type="common">Western balsam poplar</name>
    <name type="synonym">Populus balsamifera subsp. trichocarpa</name>
    <dbReference type="NCBI Taxonomy" id="3694"/>
    <lineage>
        <taxon>Eukaryota</taxon>
        <taxon>Viridiplantae</taxon>
        <taxon>Streptophyta</taxon>
        <taxon>Embryophyta</taxon>
        <taxon>Tracheophyta</taxon>
        <taxon>Spermatophyta</taxon>
        <taxon>Magnoliopsida</taxon>
        <taxon>eudicotyledons</taxon>
        <taxon>Gunneridae</taxon>
        <taxon>Pentapetalae</taxon>
        <taxon>rosids</taxon>
        <taxon>fabids</taxon>
        <taxon>Malpighiales</taxon>
        <taxon>Salicaceae</taxon>
        <taxon>Saliceae</taxon>
        <taxon>Populus</taxon>
    </lineage>
</organism>
<evidence type="ECO:0000256" key="3">
    <source>
        <dbReference type="ARBA" id="ARBA00004906"/>
    </source>
</evidence>
<dbReference type="SUPFAM" id="SSF57850">
    <property type="entry name" value="RING/U-box"/>
    <property type="match status" value="1"/>
</dbReference>
<keyword evidence="5" id="KW-0808">Transferase</keyword>
<comment type="catalytic activity">
    <reaction evidence="1">
        <text>S-ubiquitinyl-[E2 ubiquitin-conjugating enzyme]-L-cysteine + [acceptor protein]-L-lysine = [E2 ubiquitin-conjugating enzyme]-L-cysteine + N(6)-ubiquitinyl-[acceptor protein]-L-lysine.</text>
        <dbReference type="EC" id="2.3.2.27"/>
    </reaction>
</comment>
<feature type="transmembrane region" description="Helical" evidence="15">
    <location>
        <begin position="12"/>
        <end position="34"/>
    </location>
</feature>
<evidence type="ECO:0000256" key="6">
    <source>
        <dbReference type="ARBA" id="ARBA00022692"/>
    </source>
</evidence>
<comment type="pathway">
    <text evidence="3">Protein modification; protein ubiquitination.</text>
</comment>
<accession>A0A2K1ZC96</accession>
<evidence type="ECO:0000256" key="1">
    <source>
        <dbReference type="ARBA" id="ARBA00000900"/>
    </source>
</evidence>